<gene>
    <name evidence="3" type="ORF">GMRT_15194</name>
</gene>
<comment type="caution">
    <text evidence="3">The sequence shown here is derived from an EMBL/GenBank/DDBJ whole genome shotgun (WGS) entry which is preliminary data.</text>
</comment>
<dbReference type="InterPro" id="IPR000253">
    <property type="entry name" value="FHA_dom"/>
</dbReference>
<sequence length="420" mass="46292">MTENDITAWIDKLRVSTQRRFFLGHIRESANADLTYDKPVAFRVCLIGRAPSCDITLTDSFCSRRHAILYFQDGTPMIRDLDSRTGTTVNNIVLVGGRDYPLAHGDIISIVGERFAFIYEDDKPQDLRADRSMPEVGIRSHSCPYCFRFIPEFSAELRTARSGLETISASVQEMELSYKTVKLMLDKLTEQLELVHCHHDAYHEELLVEAQARRKEELEATRVADSKYRDTHTRVLRETMAKSVADDSDYQPSSSASTSSSNASSSLSSSSSTNAGEGTIEPELKQSAALHMKDLASTRKRQVQFAKNASDVPVEKKQGVLSTLVSSLSFWKRDMKSSADSKEIEKHVVDASESGSSSSYTSSGTSSSSSSASSKLPPPTGRAEPVAPTEPTRTMNAPKKFGKDTPAPPKYTFDGESESA</sequence>
<dbReference type="Gene3D" id="2.60.200.20">
    <property type="match status" value="1"/>
</dbReference>
<dbReference type="SMART" id="SM00240">
    <property type="entry name" value="FHA"/>
    <property type="match status" value="1"/>
</dbReference>
<dbReference type="EMBL" id="VDLU01000002">
    <property type="protein sequence ID" value="TNJ28130.1"/>
    <property type="molecule type" value="Genomic_DNA"/>
</dbReference>
<feature type="region of interest" description="Disordered" evidence="1">
    <location>
        <begin position="240"/>
        <end position="278"/>
    </location>
</feature>
<name>A0A4Z1SR03_GIAMU</name>
<dbReference type="OrthoDB" id="687730at2759"/>
<dbReference type="Pfam" id="PF00498">
    <property type="entry name" value="FHA"/>
    <property type="match status" value="1"/>
</dbReference>
<proteinExistence type="predicted"/>
<dbReference type="PANTHER" id="PTHR23308">
    <property type="entry name" value="NUCLEAR INHIBITOR OF PROTEIN PHOSPHATASE-1"/>
    <property type="match status" value="1"/>
</dbReference>
<dbReference type="SUPFAM" id="SSF49879">
    <property type="entry name" value="SMAD/FHA domain"/>
    <property type="match status" value="1"/>
</dbReference>
<evidence type="ECO:0000313" key="4">
    <source>
        <dbReference type="Proteomes" id="UP000315496"/>
    </source>
</evidence>
<feature type="compositionally biased region" description="Low complexity" evidence="1">
    <location>
        <begin position="253"/>
        <end position="274"/>
    </location>
</feature>
<dbReference type="CDD" id="cd00060">
    <property type="entry name" value="FHA"/>
    <property type="match status" value="1"/>
</dbReference>
<dbReference type="Proteomes" id="UP000315496">
    <property type="component" value="Chromosome 2"/>
</dbReference>
<accession>A0A4Z1SR03</accession>
<evidence type="ECO:0000313" key="3">
    <source>
        <dbReference type="EMBL" id="TNJ28130.1"/>
    </source>
</evidence>
<protein>
    <submittedName>
        <fullName evidence="3">FHA domain-containing protein</fullName>
    </submittedName>
</protein>
<dbReference type="InterPro" id="IPR008984">
    <property type="entry name" value="SMAD_FHA_dom_sf"/>
</dbReference>
<dbReference type="AlphaFoldDB" id="A0A4Z1SR03"/>
<keyword evidence="4" id="KW-1185">Reference proteome</keyword>
<organism evidence="3 4">
    <name type="scientific">Giardia muris</name>
    <dbReference type="NCBI Taxonomy" id="5742"/>
    <lineage>
        <taxon>Eukaryota</taxon>
        <taxon>Metamonada</taxon>
        <taxon>Diplomonadida</taxon>
        <taxon>Hexamitidae</taxon>
        <taxon>Giardiinae</taxon>
        <taxon>Giardia</taxon>
    </lineage>
</organism>
<reference evidence="3 4" key="1">
    <citation type="submission" date="2019-05" db="EMBL/GenBank/DDBJ databases">
        <title>The compact genome of Giardia muris reveals important steps in the evolution of intestinal protozoan parasites.</title>
        <authorList>
            <person name="Xu F."/>
            <person name="Jimenez-Gonzalez A."/>
            <person name="Einarsson E."/>
            <person name="Astvaldsson A."/>
            <person name="Peirasmaki D."/>
            <person name="Eckmann L."/>
            <person name="Andersson J.O."/>
            <person name="Svard S.G."/>
            <person name="Jerlstrom-Hultqvist J."/>
        </authorList>
    </citation>
    <scope>NUCLEOTIDE SEQUENCE [LARGE SCALE GENOMIC DNA]</scope>
    <source>
        <strain evidence="3 4">Roberts-Thomson</strain>
    </source>
</reference>
<dbReference type="VEuPathDB" id="GiardiaDB:GMRT_15194"/>
<dbReference type="InterPro" id="IPR050923">
    <property type="entry name" value="Cell_Proc_Reg/RNA_Proc"/>
</dbReference>
<evidence type="ECO:0000256" key="1">
    <source>
        <dbReference type="SAM" id="MobiDB-lite"/>
    </source>
</evidence>
<dbReference type="PROSITE" id="PS50006">
    <property type="entry name" value="FHA_DOMAIN"/>
    <property type="match status" value="1"/>
</dbReference>
<feature type="compositionally biased region" description="Low complexity" evidence="1">
    <location>
        <begin position="351"/>
        <end position="374"/>
    </location>
</feature>
<evidence type="ECO:0000259" key="2">
    <source>
        <dbReference type="PROSITE" id="PS50006"/>
    </source>
</evidence>
<feature type="compositionally biased region" description="Basic and acidic residues" evidence="1">
    <location>
        <begin position="336"/>
        <end position="350"/>
    </location>
</feature>
<feature type="region of interest" description="Disordered" evidence="1">
    <location>
        <begin position="336"/>
        <end position="420"/>
    </location>
</feature>
<feature type="domain" description="FHA" evidence="2">
    <location>
        <begin position="45"/>
        <end position="94"/>
    </location>
</feature>